<dbReference type="Pfam" id="PF02515">
    <property type="entry name" value="CoA_transf_3"/>
    <property type="match status" value="1"/>
</dbReference>
<dbReference type="EMBL" id="JBFNXR010000019">
    <property type="protein sequence ID" value="MEW9854337.1"/>
    <property type="molecule type" value="Genomic_DNA"/>
</dbReference>
<gene>
    <name evidence="2" type="ORF">ABUH87_03970</name>
</gene>
<accession>A0ABV3R918</accession>
<dbReference type="SUPFAM" id="SSF89796">
    <property type="entry name" value="CoA-transferase family III (CaiB/BaiF)"/>
    <property type="match status" value="1"/>
</dbReference>
<dbReference type="InterPro" id="IPR023606">
    <property type="entry name" value="CoA-Trfase_III_dom_1_sf"/>
</dbReference>
<dbReference type="PANTHER" id="PTHR48207">
    <property type="entry name" value="SUCCINATE--HYDROXYMETHYLGLUTARATE COA-TRANSFERASE"/>
    <property type="match status" value="1"/>
</dbReference>
<dbReference type="PANTHER" id="PTHR48207:SF3">
    <property type="entry name" value="SUCCINATE--HYDROXYMETHYLGLUTARATE COA-TRANSFERASE"/>
    <property type="match status" value="1"/>
</dbReference>
<evidence type="ECO:0000313" key="3">
    <source>
        <dbReference type="Proteomes" id="UP001556118"/>
    </source>
</evidence>
<dbReference type="InterPro" id="IPR003673">
    <property type="entry name" value="CoA-Trfase_fam_III"/>
</dbReference>
<keyword evidence="1 2" id="KW-0808">Transferase</keyword>
<dbReference type="Proteomes" id="UP001556118">
    <property type="component" value="Unassembled WGS sequence"/>
</dbReference>
<comment type="caution">
    <text evidence="2">The sequence shown here is derived from an EMBL/GenBank/DDBJ whole genome shotgun (WGS) entry which is preliminary data.</text>
</comment>
<reference evidence="2 3" key="1">
    <citation type="submission" date="2024-06" db="EMBL/GenBank/DDBJ databases">
        <title>Novosphingobium rhizovicinus M1R2S20.</title>
        <authorList>
            <person name="Sun J.-Q."/>
        </authorList>
    </citation>
    <scope>NUCLEOTIDE SEQUENCE [LARGE SCALE GENOMIC DNA]</scope>
    <source>
        <strain evidence="2 3">M1R2S20</strain>
    </source>
</reference>
<dbReference type="RefSeq" id="WP_367769854.1">
    <property type="nucleotide sequence ID" value="NZ_JBFNXR010000019.1"/>
</dbReference>
<dbReference type="Gene3D" id="3.40.50.10540">
    <property type="entry name" value="Crotonobetainyl-coa:carnitine coa-transferase, domain 1"/>
    <property type="match status" value="1"/>
</dbReference>
<organism evidence="2 3">
    <name type="scientific">Novosphingobium rhizovicinum</name>
    <dbReference type="NCBI Taxonomy" id="3228928"/>
    <lineage>
        <taxon>Bacteria</taxon>
        <taxon>Pseudomonadati</taxon>
        <taxon>Pseudomonadota</taxon>
        <taxon>Alphaproteobacteria</taxon>
        <taxon>Sphingomonadales</taxon>
        <taxon>Sphingomonadaceae</taxon>
        <taxon>Novosphingobium</taxon>
    </lineage>
</organism>
<evidence type="ECO:0000313" key="2">
    <source>
        <dbReference type="EMBL" id="MEW9854337.1"/>
    </source>
</evidence>
<proteinExistence type="predicted"/>
<name>A0ABV3R918_9SPHN</name>
<dbReference type="GO" id="GO:0016740">
    <property type="term" value="F:transferase activity"/>
    <property type="evidence" value="ECO:0007669"/>
    <property type="project" value="UniProtKB-KW"/>
</dbReference>
<protein>
    <submittedName>
        <fullName evidence="2">CoA transferase</fullName>
    </submittedName>
</protein>
<sequence length="164" mass="17632">MSSSLRRAQFSPSGGADVIKVEHPVRSDPQRGMLSVGGVQLDPVASLMIEHPNRGKRSIGIDLATSEGRDLLYELPRNADVFMTNYLPSVRQNLQIGVERIRGVNPDIIDARGSGFGGKGPNRDRGGFDAIAFWIHSGVAHALTPQDFEVPLTVGIGGMGDSQR</sequence>
<keyword evidence="3" id="KW-1185">Reference proteome</keyword>
<evidence type="ECO:0000256" key="1">
    <source>
        <dbReference type="ARBA" id="ARBA00022679"/>
    </source>
</evidence>
<dbReference type="InterPro" id="IPR050483">
    <property type="entry name" value="CoA-transferase_III_domain"/>
</dbReference>